<gene>
    <name evidence="8" type="ORF">HELGO_WM40140</name>
</gene>
<evidence type="ECO:0000256" key="2">
    <source>
        <dbReference type="ARBA" id="ARBA00023015"/>
    </source>
</evidence>
<name>A0A6S6TEY9_9BACT</name>
<dbReference type="PRINTS" id="PR00038">
    <property type="entry name" value="HTHLUXR"/>
</dbReference>
<dbReference type="PANTHER" id="PTHR43214">
    <property type="entry name" value="TWO-COMPONENT RESPONSE REGULATOR"/>
    <property type="match status" value="1"/>
</dbReference>
<protein>
    <submittedName>
        <fullName evidence="8">Two component LuxR family transcriptional regulator</fullName>
    </submittedName>
</protein>
<evidence type="ECO:0000313" key="8">
    <source>
        <dbReference type="EMBL" id="CAA6813604.1"/>
    </source>
</evidence>
<feature type="modified residue" description="4-aspartylphosphate" evidence="5">
    <location>
        <position position="64"/>
    </location>
</feature>
<feature type="domain" description="HTH luxR-type" evidence="6">
    <location>
        <begin position="158"/>
        <end position="223"/>
    </location>
</feature>
<dbReference type="Gene3D" id="3.40.50.2300">
    <property type="match status" value="1"/>
</dbReference>
<evidence type="ECO:0000256" key="1">
    <source>
        <dbReference type="ARBA" id="ARBA00022553"/>
    </source>
</evidence>
<dbReference type="PANTHER" id="PTHR43214:SF41">
    <property type="entry name" value="NITRATE_NITRITE RESPONSE REGULATOR PROTEIN NARP"/>
    <property type="match status" value="1"/>
</dbReference>
<dbReference type="Pfam" id="PF00072">
    <property type="entry name" value="Response_reg"/>
    <property type="match status" value="1"/>
</dbReference>
<dbReference type="SUPFAM" id="SSF52172">
    <property type="entry name" value="CheY-like"/>
    <property type="match status" value="1"/>
</dbReference>
<dbReference type="AlphaFoldDB" id="A0A6S6TEY9"/>
<dbReference type="InterPro" id="IPR000792">
    <property type="entry name" value="Tscrpt_reg_LuxR_C"/>
</dbReference>
<keyword evidence="4" id="KW-0804">Transcription</keyword>
<feature type="domain" description="Response regulatory" evidence="7">
    <location>
        <begin position="8"/>
        <end position="129"/>
    </location>
</feature>
<keyword evidence="2" id="KW-0805">Transcription regulation</keyword>
<dbReference type="InterPro" id="IPR016032">
    <property type="entry name" value="Sig_transdc_resp-reg_C-effctor"/>
</dbReference>
<evidence type="ECO:0000256" key="3">
    <source>
        <dbReference type="ARBA" id="ARBA00023125"/>
    </source>
</evidence>
<evidence type="ECO:0000259" key="7">
    <source>
        <dbReference type="PROSITE" id="PS50110"/>
    </source>
</evidence>
<dbReference type="SMART" id="SM00421">
    <property type="entry name" value="HTH_LUXR"/>
    <property type="match status" value="1"/>
</dbReference>
<dbReference type="Pfam" id="PF00196">
    <property type="entry name" value="GerE"/>
    <property type="match status" value="1"/>
</dbReference>
<organism evidence="8">
    <name type="scientific">uncultured Aureispira sp</name>
    <dbReference type="NCBI Taxonomy" id="1331704"/>
    <lineage>
        <taxon>Bacteria</taxon>
        <taxon>Pseudomonadati</taxon>
        <taxon>Bacteroidota</taxon>
        <taxon>Saprospiria</taxon>
        <taxon>Saprospirales</taxon>
        <taxon>Saprospiraceae</taxon>
        <taxon>Aureispira</taxon>
        <taxon>environmental samples</taxon>
    </lineage>
</organism>
<dbReference type="InterPro" id="IPR036388">
    <property type="entry name" value="WH-like_DNA-bd_sf"/>
</dbReference>
<dbReference type="CDD" id="cd17535">
    <property type="entry name" value="REC_NarL-like"/>
    <property type="match status" value="1"/>
</dbReference>
<dbReference type="InterPro" id="IPR001789">
    <property type="entry name" value="Sig_transdc_resp-reg_receiver"/>
</dbReference>
<dbReference type="InterPro" id="IPR058245">
    <property type="entry name" value="NreC/VraR/RcsB-like_REC"/>
</dbReference>
<reference evidence="8" key="1">
    <citation type="submission" date="2020-01" db="EMBL/GenBank/DDBJ databases">
        <authorList>
            <person name="Meier V. D."/>
            <person name="Meier V D."/>
        </authorList>
    </citation>
    <scope>NUCLEOTIDE SEQUENCE</scope>
    <source>
        <strain evidence="8">HLG_WM_MAG_10</strain>
    </source>
</reference>
<proteinExistence type="predicted"/>
<evidence type="ECO:0000259" key="6">
    <source>
        <dbReference type="PROSITE" id="PS50043"/>
    </source>
</evidence>
<evidence type="ECO:0000256" key="5">
    <source>
        <dbReference type="PROSITE-ProRule" id="PRU00169"/>
    </source>
</evidence>
<dbReference type="Gene3D" id="1.10.10.10">
    <property type="entry name" value="Winged helix-like DNA-binding domain superfamily/Winged helix DNA-binding domain"/>
    <property type="match status" value="1"/>
</dbReference>
<dbReference type="CDD" id="cd06170">
    <property type="entry name" value="LuxR_C_like"/>
    <property type="match status" value="1"/>
</dbReference>
<dbReference type="GO" id="GO:0006355">
    <property type="term" value="P:regulation of DNA-templated transcription"/>
    <property type="evidence" value="ECO:0007669"/>
    <property type="project" value="InterPro"/>
</dbReference>
<evidence type="ECO:0000256" key="4">
    <source>
        <dbReference type="ARBA" id="ARBA00023163"/>
    </source>
</evidence>
<dbReference type="SMART" id="SM00448">
    <property type="entry name" value="REC"/>
    <property type="match status" value="1"/>
</dbReference>
<keyword evidence="1 5" id="KW-0597">Phosphoprotein</keyword>
<dbReference type="PROSITE" id="PS50043">
    <property type="entry name" value="HTH_LUXR_2"/>
    <property type="match status" value="1"/>
</dbReference>
<dbReference type="EMBL" id="CACVAQ010000204">
    <property type="protein sequence ID" value="CAA6813604.1"/>
    <property type="molecule type" value="Genomic_DNA"/>
</dbReference>
<keyword evidence="3" id="KW-0238">DNA-binding</keyword>
<accession>A0A6S6TEY9</accession>
<dbReference type="InterPro" id="IPR011006">
    <property type="entry name" value="CheY-like_superfamily"/>
</dbReference>
<sequence>MTTNNIINIAIVDDDQLVVQLLTGFLAKSTNPLFNVSFTANSGNNFLEKLRSNPSDNLDIILLDLKMQDGDGFFVLEKLQKLTYSAKVILLTSYYKPAYIGQMMNLGAHAFLPKEIDKEELSSIIQETYIKGHYFSQEQLELLRTQITPKTLKIPKLQIEPKDTITPRELEVLQLVAQQNTTKEISNKLFITPKTVEAHKSNLLSKTGVRNTAGLVMFAIQHRLIDPDDFLIWVNNRTL</sequence>
<dbReference type="InterPro" id="IPR039420">
    <property type="entry name" value="WalR-like"/>
</dbReference>
<dbReference type="SUPFAM" id="SSF46894">
    <property type="entry name" value="C-terminal effector domain of the bipartite response regulators"/>
    <property type="match status" value="1"/>
</dbReference>
<dbReference type="GO" id="GO:0000160">
    <property type="term" value="P:phosphorelay signal transduction system"/>
    <property type="evidence" value="ECO:0007669"/>
    <property type="project" value="InterPro"/>
</dbReference>
<dbReference type="GO" id="GO:0003677">
    <property type="term" value="F:DNA binding"/>
    <property type="evidence" value="ECO:0007669"/>
    <property type="project" value="UniProtKB-KW"/>
</dbReference>
<dbReference type="PROSITE" id="PS50110">
    <property type="entry name" value="RESPONSE_REGULATORY"/>
    <property type="match status" value="1"/>
</dbReference>